<protein>
    <submittedName>
        <fullName evidence="2">Uncharacterized protein</fullName>
    </submittedName>
</protein>
<evidence type="ECO:0000313" key="2">
    <source>
        <dbReference type="EMBL" id="GAX08960.1"/>
    </source>
</evidence>
<feature type="chain" id="PRO_5013029373" evidence="1">
    <location>
        <begin position="28"/>
        <end position="153"/>
    </location>
</feature>
<feature type="signal peptide" evidence="1">
    <location>
        <begin position="1"/>
        <end position="27"/>
    </location>
</feature>
<keyword evidence="1" id="KW-0732">Signal</keyword>
<proteinExistence type="predicted"/>
<dbReference type="Proteomes" id="UP000223370">
    <property type="component" value="Unassembled WGS sequence"/>
</dbReference>
<dbReference type="EMBL" id="BCMJ01000011">
    <property type="protein sequence ID" value="GAX08960.1"/>
    <property type="molecule type" value="Genomic_DNA"/>
</dbReference>
<keyword evidence="3" id="KW-1185">Reference proteome</keyword>
<evidence type="ECO:0000256" key="1">
    <source>
        <dbReference type="SAM" id="SignalP"/>
    </source>
</evidence>
<dbReference type="AlphaFoldDB" id="A0A1Z5J4E6"/>
<evidence type="ECO:0000313" key="3">
    <source>
        <dbReference type="Proteomes" id="UP000223370"/>
    </source>
</evidence>
<reference evidence="2 3" key="1">
    <citation type="submission" date="2015-11" db="EMBL/GenBank/DDBJ databases">
        <title>Draft genome sequences of new species of the genus Lactobacillus isolated from orchardgrass silage.</title>
        <authorList>
            <person name="Tohno M."/>
            <person name="Tanizawa Y."/>
            <person name="Arita M."/>
        </authorList>
    </citation>
    <scope>NUCLEOTIDE SEQUENCE [LARGE SCALE GENOMIC DNA]</scope>
    <source>
        <strain evidence="2 3">IWT5</strain>
    </source>
</reference>
<sequence precursor="true">MKKIRMYALALIIALMAFGAFNTNAQAKTKWTKYTPTALRGDWIAKKNSTGKFSDGSKSTYQQDAFIDKKDFATGVVLDYNPKVLTKAYYHHAKGSKYYYVKGSGYGVTVYNKVELSGKKLRFCTYLTLNKKGHTTKAPFGFIKNYSNWLYKQ</sequence>
<gene>
    <name evidence="2" type="ORF">IWT5_02129</name>
</gene>
<dbReference type="RefSeq" id="WP_098826127.1">
    <property type="nucleotide sequence ID" value="NZ_BCMJ01000011.1"/>
</dbReference>
<organism evidence="2 3">
    <name type="scientific">Secundilactobacillus silagincola</name>
    <dbReference type="NCBI Taxonomy" id="1714681"/>
    <lineage>
        <taxon>Bacteria</taxon>
        <taxon>Bacillati</taxon>
        <taxon>Bacillota</taxon>
        <taxon>Bacilli</taxon>
        <taxon>Lactobacillales</taxon>
        <taxon>Lactobacillaceae</taxon>
        <taxon>Secundilactobacillus</taxon>
    </lineage>
</organism>
<accession>A0A1Z5J4E6</accession>
<name>A0A1Z5J4E6_9LACO</name>
<comment type="caution">
    <text evidence="2">The sequence shown here is derived from an EMBL/GenBank/DDBJ whole genome shotgun (WGS) entry which is preliminary data.</text>
</comment>
<dbReference type="OrthoDB" id="2325535at2"/>